<name>A0ABU5N1C6_9BACT</name>
<feature type="transmembrane region" description="Helical" evidence="1">
    <location>
        <begin position="94"/>
        <end position="113"/>
    </location>
</feature>
<dbReference type="EMBL" id="JARVCO010000012">
    <property type="protein sequence ID" value="MDZ8120056.1"/>
    <property type="molecule type" value="Genomic_DNA"/>
</dbReference>
<feature type="transmembrane region" description="Helical" evidence="1">
    <location>
        <begin position="301"/>
        <end position="320"/>
    </location>
</feature>
<feature type="transmembrane region" description="Helical" evidence="1">
    <location>
        <begin position="21"/>
        <end position="44"/>
    </location>
</feature>
<proteinExistence type="predicted"/>
<dbReference type="PANTHER" id="PTHR31061:SF24">
    <property type="entry name" value="LD22376P"/>
    <property type="match status" value="1"/>
</dbReference>
<feature type="transmembrane region" description="Helical" evidence="1">
    <location>
        <begin position="64"/>
        <end position="82"/>
    </location>
</feature>
<feature type="transmembrane region" description="Helical" evidence="1">
    <location>
        <begin position="241"/>
        <end position="263"/>
    </location>
</feature>
<feature type="transmembrane region" description="Helical" evidence="1">
    <location>
        <begin position="208"/>
        <end position="229"/>
    </location>
</feature>
<comment type="caution">
    <text evidence="2">The sequence shown here is derived from an EMBL/GenBank/DDBJ whole genome shotgun (WGS) entry which is preliminary data.</text>
</comment>
<keyword evidence="3" id="KW-1185">Reference proteome</keyword>
<keyword evidence="1" id="KW-0812">Transmembrane</keyword>
<sequence>MSDIPHQKERLLSLDTLRGFDMLWIVGGGFLFLKLAEITEWGWADALAKQMHHAKWGSFHFFDLIFPLFILMSGVVIPYSLYSRLDKGESKKSIYLKIIKRFVILVVLGAVYNGALQFKFSELRVASVLGLIGGAYAIGALIAVNFRSAKSLGIWVLGILLGYGVLQLFIPVPGYGAGVLNGEGSWNGYIDRLLMPGKLLSKTMDPEGILAVVVSSSITLMGVWAGMLLKRDEISPYKKTGIIAGVGGGFVVVALILKTWYPIIKGLATVPYIMLSGGLSLLLLALFYLVIDVWKVQRWTLFFRVIGMNSITIYLAVKIFDFWKPASFIFGGVSRYFGDFAPLIIGLGVICVEWIFLYFLYGKKFF</sequence>
<evidence type="ECO:0000313" key="2">
    <source>
        <dbReference type="EMBL" id="MDZ8120056.1"/>
    </source>
</evidence>
<feature type="transmembrane region" description="Helical" evidence="1">
    <location>
        <begin position="152"/>
        <end position="170"/>
    </location>
</feature>
<feature type="transmembrane region" description="Helical" evidence="1">
    <location>
        <begin position="269"/>
        <end position="289"/>
    </location>
</feature>
<keyword evidence="1" id="KW-1133">Transmembrane helix</keyword>
<feature type="transmembrane region" description="Helical" evidence="1">
    <location>
        <begin position="125"/>
        <end position="145"/>
    </location>
</feature>
<evidence type="ECO:0000256" key="1">
    <source>
        <dbReference type="SAM" id="Phobius"/>
    </source>
</evidence>
<dbReference type="Proteomes" id="UP001290861">
    <property type="component" value="Unassembled WGS sequence"/>
</dbReference>
<accession>A0ABU5N1C6</accession>
<dbReference type="PANTHER" id="PTHR31061">
    <property type="entry name" value="LD22376P"/>
    <property type="match status" value="1"/>
</dbReference>
<reference evidence="2 3" key="1">
    <citation type="journal article" date="2024" name="Appl. Environ. Microbiol.">
        <title>Pontiella agarivorans sp. nov., a novel marine anaerobic bacterium capable of degrading macroalgal polysaccharides and fixing nitrogen.</title>
        <authorList>
            <person name="Liu N."/>
            <person name="Kivenson V."/>
            <person name="Peng X."/>
            <person name="Cui Z."/>
            <person name="Lankiewicz T.S."/>
            <person name="Gosselin K.M."/>
            <person name="English C.J."/>
            <person name="Blair E.M."/>
            <person name="O'Malley M.A."/>
            <person name="Valentine D.L."/>
        </authorList>
    </citation>
    <scope>NUCLEOTIDE SEQUENCE [LARGE SCALE GENOMIC DNA]</scope>
    <source>
        <strain evidence="2 3">NLcol2</strain>
    </source>
</reference>
<feature type="transmembrane region" description="Helical" evidence="1">
    <location>
        <begin position="340"/>
        <end position="361"/>
    </location>
</feature>
<protein>
    <submittedName>
        <fullName evidence="2">DUF5009 domain-containing protein</fullName>
    </submittedName>
</protein>
<keyword evidence="1" id="KW-0472">Membrane</keyword>
<organism evidence="2 3">
    <name type="scientific">Pontiella agarivorans</name>
    <dbReference type="NCBI Taxonomy" id="3038953"/>
    <lineage>
        <taxon>Bacteria</taxon>
        <taxon>Pseudomonadati</taxon>
        <taxon>Kiritimatiellota</taxon>
        <taxon>Kiritimatiellia</taxon>
        <taxon>Kiritimatiellales</taxon>
        <taxon>Pontiellaceae</taxon>
        <taxon>Pontiella</taxon>
    </lineage>
</organism>
<evidence type="ECO:0000313" key="3">
    <source>
        <dbReference type="Proteomes" id="UP001290861"/>
    </source>
</evidence>
<gene>
    <name evidence="2" type="ORF">P9H32_15605</name>
</gene>